<dbReference type="Proteomes" id="UP001500751">
    <property type="component" value="Unassembled WGS sequence"/>
</dbReference>
<keyword evidence="3" id="KW-1185">Reference proteome</keyword>
<feature type="compositionally biased region" description="Pro residues" evidence="1">
    <location>
        <begin position="48"/>
        <end position="66"/>
    </location>
</feature>
<protein>
    <submittedName>
        <fullName evidence="2">Uncharacterized protein</fullName>
    </submittedName>
</protein>
<sequence length="370" mass="40512">MRFNVPPGWPVPPDGWVPDPGWQPDPQWPPAPPGWQFWVDVPIAPPLAPPPFPLSPPPPAPPPPTYNPYNTYNPQGSYTPQGNAYAPPHAPNAGSRLDEQLLKVAKWTRQRGGKHEELPAVTFSGPDPAAKWFSLASKVAKFGPVHSALNSALNSAVPGGDQVLDLVKSLYAIEDEQSRVLHSIDTNVKLLKEGPYRAGRLLLSEAHRLSNRDDESQRLLESAKDRFYDAQPLASSVQERTMVELHLALVWLALGRTDDARYWLEQAYQSARVVIESLTQQAGDVKVLRSKWATTALSIYYPAGLLVVPLKLKRLFNADRASNALTAFLPVVNSIASCLNSLNTQPVVPALQLTTSFDGSRLLQEVGLGG</sequence>
<reference evidence="2 3" key="1">
    <citation type="journal article" date="2019" name="Int. J. Syst. Evol. Microbiol.">
        <title>The Global Catalogue of Microorganisms (GCM) 10K type strain sequencing project: providing services to taxonomists for standard genome sequencing and annotation.</title>
        <authorList>
            <consortium name="The Broad Institute Genomics Platform"/>
            <consortium name="The Broad Institute Genome Sequencing Center for Infectious Disease"/>
            <person name="Wu L."/>
            <person name="Ma J."/>
        </authorList>
    </citation>
    <scope>NUCLEOTIDE SEQUENCE [LARGE SCALE GENOMIC DNA]</scope>
    <source>
        <strain evidence="2 3">JCM 16014</strain>
    </source>
</reference>
<comment type="caution">
    <text evidence="2">The sequence shown here is derived from an EMBL/GenBank/DDBJ whole genome shotgun (WGS) entry which is preliminary data.</text>
</comment>
<evidence type="ECO:0000313" key="3">
    <source>
        <dbReference type="Proteomes" id="UP001500751"/>
    </source>
</evidence>
<feature type="region of interest" description="Disordered" evidence="1">
    <location>
        <begin position="1"/>
        <end position="35"/>
    </location>
</feature>
<accession>A0ABN2UK82</accession>
<gene>
    <name evidence="2" type="ORF">GCM10009839_44640</name>
</gene>
<dbReference type="EMBL" id="BAAAQN010000026">
    <property type="protein sequence ID" value="GAA2038244.1"/>
    <property type="molecule type" value="Genomic_DNA"/>
</dbReference>
<evidence type="ECO:0000313" key="2">
    <source>
        <dbReference type="EMBL" id="GAA2038244.1"/>
    </source>
</evidence>
<proteinExistence type="predicted"/>
<feature type="compositionally biased region" description="Pro residues" evidence="1">
    <location>
        <begin position="7"/>
        <end position="33"/>
    </location>
</feature>
<name>A0ABN2UK82_9ACTN</name>
<dbReference type="RefSeq" id="WP_344667570.1">
    <property type="nucleotide sequence ID" value="NZ_BAAAQN010000026.1"/>
</dbReference>
<feature type="region of interest" description="Disordered" evidence="1">
    <location>
        <begin position="48"/>
        <end position="91"/>
    </location>
</feature>
<evidence type="ECO:0000256" key="1">
    <source>
        <dbReference type="SAM" id="MobiDB-lite"/>
    </source>
</evidence>
<organism evidence="2 3">
    <name type="scientific">Catenulispora yoronensis</name>
    <dbReference type="NCBI Taxonomy" id="450799"/>
    <lineage>
        <taxon>Bacteria</taxon>
        <taxon>Bacillati</taxon>
        <taxon>Actinomycetota</taxon>
        <taxon>Actinomycetes</taxon>
        <taxon>Catenulisporales</taxon>
        <taxon>Catenulisporaceae</taxon>
        <taxon>Catenulispora</taxon>
    </lineage>
</organism>